<dbReference type="VEuPathDB" id="GiardiaDB:GMRT_11913"/>
<keyword evidence="4" id="KW-1185">Reference proteome</keyword>
<keyword evidence="1" id="KW-0067">ATP-binding</keyword>
<dbReference type="InterPro" id="IPR023610">
    <property type="entry name" value="PInositol-4/5-P-5/4-kinase"/>
</dbReference>
<dbReference type="Gene3D" id="3.30.810.10">
    <property type="entry name" value="2-Layer Sandwich"/>
    <property type="match status" value="1"/>
</dbReference>
<feature type="domain" description="PIPK" evidence="2">
    <location>
        <begin position="24"/>
        <end position="461"/>
    </location>
</feature>
<dbReference type="CDD" id="cd00139">
    <property type="entry name" value="PIPKc"/>
    <property type="match status" value="1"/>
</dbReference>
<dbReference type="EMBL" id="VDLU01000002">
    <property type="protein sequence ID" value="TNJ28527.1"/>
    <property type="molecule type" value="Genomic_DNA"/>
</dbReference>
<evidence type="ECO:0000313" key="3">
    <source>
        <dbReference type="EMBL" id="TNJ28527.1"/>
    </source>
</evidence>
<dbReference type="Proteomes" id="UP000315496">
    <property type="component" value="Chromosome 2"/>
</dbReference>
<dbReference type="GO" id="GO:0016308">
    <property type="term" value="F:1-phosphatidylinositol-4-phosphate 5-kinase activity"/>
    <property type="evidence" value="ECO:0007669"/>
    <property type="project" value="TreeGrafter"/>
</dbReference>
<dbReference type="GO" id="GO:0005524">
    <property type="term" value="F:ATP binding"/>
    <property type="evidence" value="ECO:0007669"/>
    <property type="project" value="UniProtKB-UniRule"/>
</dbReference>
<proteinExistence type="predicted"/>
<reference evidence="3 4" key="1">
    <citation type="submission" date="2019-05" db="EMBL/GenBank/DDBJ databases">
        <title>The compact genome of Giardia muris reveals important steps in the evolution of intestinal protozoan parasites.</title>
        <authorList>
            <person name="Xu F."/>
            <person name="Jimenez-Gonzalez A."/>
            <person name="Einarsson E."/>
            <person name="Astvaldsson A."/>
            <person name="Peirasmaki D."/>
            <person name="Eckmann L."/>
            <person name="Andersson J.O."/>
            <person name="Svard S.G."/>
            <person name="Jerlstrom-Hultqvist J."/>
        </authorList>
    </citation>
    <scope>NUCLEOTIDE SEQUENCE [LARGE SCALE GENOMIC DNA]</scope>
    <source>
        <strain evidence="3 4">Roberts-Thomson</strain>
    </source>
</reference>
<dbReference type="SMART" id="SM00330">
    <property type="entry name" value="PIPKc"/>
    <property type="match status" value="1"/>
</dbReference>
<dbReference type="PANTHER" id="PTHR23086:SF8">
    <property type="entry name" value="PHOSPHATIDYLINOSITOL 5-PHOSPHATE 4-KINASE, ISOFORM A"/>
    <property type="match status" value="1"/>
</dbReference>
<accession>A0A4Z1T5W3</accession>
<evidence type="ECO:0000259" key="2">
    <source>
        <dbReference type="PROSITE" id="PS51455"/>
    </source>
</evidence>
<dbReference type="Pfam" id="PF01504">
    <property type="entry name" value="PIP5K"/>
    <property type="match status" value="1"/>
</dbReference>
<dbReference type="Gene3D" id="3.30.800.10">
    <property type="entry name" value="Phosphatidylinositol Phosphate Kinase II Beta"/>
    <property type="match status" value="1"/>
</dbReference>
<dbReference type="GO" id="GO:0046854">
    <property type="term" value="P:phosphatidylinositol phosphate biosynthetic process"/>
    <property type="evidence" value="ECO:0007669"/>
    <property type="project" value="TreeGrafter"/>
</dbReference>
<protein>
    <submittedName>
        <fullName evidence="3">Putative Phosphatidylinositol-4-phosphate 5-kinase</fullName>
    </submittedName>
</protein>
<dbReference type="InterPro" id="IPR002498">
    <property type="entry name" value="PInositol-4-P-4/5-kinase_core"/>
</dbReference>
<dbReference type="PROSITE" id="PS51455">
    <property type="entry name" value="PIPK"/>
    <property type="match status" value="1"/>
</dbReference>
<comment type="caution">
    <text evidence="3">The sequence shown here is derived from an EMBL/GenBank/DDBJ whole genome shotgun (WGS) entry which is preliminary data.</text>
</comment>
<gene>
    <name evidence="3" type="ORF">GMRT_11913</name>
</gene>
<evidence type="ECO:0000313" key="4">
    <source>
        <dbReference type="Proteomes" id="UP000315496"/>
    </source>
</evidence>
<dbReference type="SUPFAM" id="SSF56104">
    <property type="entry name" value="SAICAR synthase-like"/>
    <property type="match status" value="1"/>
</dbReference>
<evidence type="ECO:0000256" key="1">
    <source>
        <dbReference type="PROSITE-ProRule" id="PRU00781"/>
    </source>
</evidence>
<sequence length="485" mass="55490">MLPALDYETPPQFGVVPPQSHPLYPALRRMQQALLLGASRYEEPRGQNQNPYTVTNPELTQVQDLIPLPGEDLDENTGQPLGHDMMAVFYHTPMFLSVTRSLGIQFSSIVADLARCRRPGFMSSPGKSPTFFIFGETNEYIVKQLKPKELDLMLRICSSYGQYLSQHPSSLVVRFLSMFTVTKPLAPEVPYRTRKGDKHYVVMRNVLLTTHPLAERYDLKGSWVGRYTPTSSRDPTRTLKDRNIEEFVYLTTLRRRLLIHQLQKDVEWFASCNLIDYSLILGISEDIPCIHQAELDESIRFKVDDIPQEEPHSVPDLKQKKTQRTDMQDFYEALQATGRLDAIIESRDISKLMPPFGASKAHDLDSSPRFEDLCHLPSLFSSEEGGLYAFSPVCNMGPTTDTSVLRYRVIYAGVIDFLTPYGASKRFERRAKGICHEKQGLSVMPSREYATRFMRFMRMIFQVPISEEHGVVCNDCSEFTVYEEN</sequence>
<dbReference type="PANTHER" id="PTHR23086">
    <property type="entry name" value="PHOSPHATIDYLINOSITOL-4-PHOSPHATE 5-KINASE"/>
    <property type="match status" value="1"/>
</dbReference>
<dbReference type="AlphaFoldDB" id="A0A4Z1T5W3"/>
<name>A0A4Z1T5W3_GIAMU</name>
<dbReference type="OrthoDB" id="20783at2759"/>
<organism evidence="3 4">
    <name type="scientific">Giardia muris</name>
    <dbReference type="NCBI Taxonomy" id="5742"/>
    <lineage>
        <taxon>Eukaryota</taxon>
        <taxon>Metamonada</taxon>
        <taxon>Diplomonadida</taxon>
        <taxon>Hexamitidae</taxon>
        <taxon>Giardiinae</taxon>
        <taxon>Giardia</taxon>
    </lineage>
</organism>
<keyword evidence="1 3" id="KW-0418">Kinase</keyword>
<dbReference type="GO" id="GO:0005886">
    <property type="term" value="C:plasma membrane"/>
    <property type="evidence" value="ECO:0007669"/>
    <property type="project" value="TreeGrafter"/>
</dbReference>
<dbReference type="InterPro" id="IPR027483">
    <property type="entry name" value="PInositol-4-P-4/5-kinase_C_sf"/>
</dbReference>
<dbReference type="InterPro" id="IPR027484">
    <property type="entry name" value="PInositol-4-P-5-kinase_N"/>
</dbReference>
<keyword evidence="1" id="KW-0808">Transferase</keyword>
<keyword evidence="1" id="KW-0547">Nucleotide-binding</keyword>